<dbReference type="EMBL" id="CAXAMM010002447">
    <property type="protein sequence ID" value="CAK8996176.1"/>
    <property type="molecule type" value="Genomic_DNA"/>
</dbReference>
<dbReference type="PANTHER" id="PTHR21461">
    <property type="entry name" value="GLYCOSYLTRANSFERASE FAMILY 92 PROTEIN"/>
    <property type="match status" value="1"/>
</dbReference>
<organism evidence="9 10">
    <name type="scientific">Durusdinium trenchii</name>
    <dbReference type="NCBI Taxonomy" id="1381693"/>
    <lineage>
        <taxon>Eukaryota</taxon>
        <taxon>Sar</taxon>
        <taxon>Alveolata</taxon>
        <taxon>Dinophyceae</taxon>
        <taxon>Suessiales</taxon>
        <taxon>Symbiodiniaceae</taxon>
        <taxon>Durusdinium</taxon>
    </lineage>
</organism>
<comment type="caution">
    <text evidence="9">The sequence shown here is derived from an EMBL/GenBank/DDBJ whole genome shotgun (WGS) entry which is preliminary data.</text>
</comment>
<keyword evidence="7" id="KW-0472">Membrane</keyword>
<feature type="compositionally biased region" description="Basic and acidic residues" evidence="8">
    <location>
        <begin position="479"/>
        <end position="494"/>
    </location>
</feature>
<evidence type="ECO:0000313" key="9">
    <source>
        <dbReference type="EMBL" id="CAK8996176.1"/>
    </source>
</evidence>
<evidence type="ECO:0000256" key="8">
    <source>
        <dbReference type="SAM" id="MobiDB-lite"/>
    </source>
</evidence>
<evidence type="ECO:0000256" key="5">
    <source>
        <dbReference type="ARBA" id="ARBA00022692"/>
    </source>
</evidence>
<dbReference type="InterPro" id="IPR008166">
    <property type="entry name" value="Glyco_transf_92"/>
</dbReference>
<evidence type="ECO:0000256" key="2">
    <source>
        <dbReference type="ARBA" id="ARBA00007647"/>
    </source>
</evidence>
<dbReference type="Pfam" id="PF01697">
    <property type="entry name" value="Glyco_transf_92"/>
    <property type="match status" value="1"/>
</dbReference>
<accession>A0ABP0I0S2</accession>
<feature type="region of interest" description="Disordered" evidence="8">
    <location>
        <begin position="474"/>
        <end position="496"/>
    </location>
</feature>
<keyword evidence="4" id="KW-0808">Transferase</keyword>
<dbReference type="PANTHER" id="PTHR21461:SF69">
    <property type="entry name" value="GLYCOSYLTRANSFERASE FAMILY 92 PROTEIN"/>
    <property type="match status" value="1"/>
</dbReference>
<evidence type="ECO:0000256" key="3">
    <source>
        <dbReference type="ARBA" id="ARBA00022676"/>
    </source>
</evidence>
<evidence type="ECO:0000313" key="10">
    <source>
        <dbReference type="Proteomes" id="UP001642464"/>
    </source>
</evidence>
<reference evidence="9 10" key="1">
    <citation type="submission" date="2024-02" db="EMBL/GenBank/DDBJ databases">
        <authorList>
            <person name="Chen Y."/>
            <person name="Shah S."/>
            <person name="Dougan E. K."/>
            <person name="Thang M."/>
            <person name="Chan C."/>
        </authorList>
    </citation>
    <scope>NUCLEOTIDE SEQUENCE [LARGE SCALE GENOMIC DNA]</scope>
</reference>
<evidence type="ECO:0000256" key="4">
    <source>
        <dbReference type="ARBA" id="ARBA00022679"/>
    </source>
</evidence>
<comment type="similarity">
    <text evidence="2">Belongs to the glycosyltransferase 92 family.</text>
</comment>
<dbReference type="Proteomes" id="UP001642464">
    <property type="component" value="Unassembled WGS sequence"/>
</dbReference>
<evidence type="ECO:0000256" key="1">
    <source>
        <dbReference type="ARBA" id="ARBA00004167"/>
    </source>
</evidence>
<name>A0ABP0I0S2_9DINO</name>
<evidence type="ECO:0000256" key="7">
    <source>
        <dbReference type="ARBA" id="ARBA00023136"/>
    </source>
</evidence>
<evidence type="ECO:0008006" key="11">
    <source>
        <dbReference type="Google" id="ProtNLM"/>
    </source>
</evidence>
<gene>
    <name evidence="9" type="ORF">SCF082_LOCUS4677</name>
</gene>
<proteinExistence type="inferred from homology"/>
<keyword evidence="6" id="KW-1133">Transmembrane helix</keyword>
<keyword evidence="5" id="KW-0812">Transmembrane</keyword>
<protein>
    <recommendedName>
        <fullName evidence="11">Glycosyltransferase family 92 protein</fullName>
    </recommendedName>
</protein>
<comment type="subcellular location">
    <subcellularLocation>
        <location evidence="1">Membrane</location>
        <topology evidence="1">Single-pass membrane protein</topology>
    </subcellularLocation>
</comment>
<keyword evidence="10" id="KW-1185">Reference proteome</keyword>
<evidence type="ECO:0000256" key="6">
    <source>
        <dbReference type="ARBA" id="ARBA00022989"/>
    </source>
</evidence>
<keyword evidence="3" id="KW-0328">Glycosyltransferase</keyword>
<sequence length="504" mass="56720">MWLKAEGQGSFLGHVALPNFWRNHKNCCAVMPACSFFVFCVAALGVVEGELVTNEDATFIQLGGQFSYLQDDCDSYDTPMWNSKRDLANISHSFISLDSSLSLHLWSAVPHFGPQASYMALIASIQGAGSPSENETLQLQGFLEKTSLFCTGANGSHPEKLRLASSKHILILQCDWPKAESGLGKHHIWLAHANGTVVGEVNASHEPSLLKQYRTMACVRNLWNNPVLNVSGLLVFPQWLDFHYIHGIDHFIVYTTSDMSEALPELYQPYIDAGLVTRVHLNLPAERCWPSQSSPLALRQIISNDCLYRAKGHAKWLIPSLDVDEYLQVRLLDHDVTGMLEAASRSFRAPSQRVAGVAFERYRFARAPSGHVEIASPRYCNLSEPTLKYAVKPDLTDDVDISVSAGLKGVVYDFDKRFAVINHYRHPKSHEIRQHQIANSTDESLLQDVPSLEMAMQKRYGNLWRRFLETMKQAPEPPCRNDPKQGRHPLRSEIMEPLELRQLS</sequence>